<keyword evidence="2" id="KW-1185">Reference proteome</keyword>
<accession>A0ABP0N0X4</accession>
<evidence type="ECO:0000313" key="2">
    <source>
        <dbReference type="Proteomes" id="UP001642484"/>
    </source>
</evidence>
<dbReference type="EMBL" id="CAXAMN010021136">
    <property type="protein sequence ID" value="CAK9057246.1"/>
    <property type="molecule type" value="Genomic_DNA"/>
</dbReference>
<gene>
    <name evidence="1" type="ORF">CCMP2556_LOCUS28273</name>
</gene>
<protein>
    <submittedName>
        <fullName evidence="1">Uncharacterized protein</fullName>
    </submittedName>
</protein>
<reference evidence="1 2" key="1">
    <citation type="submission" date="2024-02" db="EMBL/GenBank/DDBJ databases">
        <authorList>
            <person name="Chen Y."/>
            <person name="Shah S."/>
            <person name="Dougan E. K."/>
            <person name="Thang M."/>
            <person name="Chan C."/>
        </authorList>
    </citation>
    <scope>NUCLEOTIDE SEQUENCE [LARGE SCALE GENOMIC DNA]</scope>
</reference>
<sequence>MPAPAPVSGVHKFQGMLAKYRGKNELNKDELDFLLGVKLSDIPEWAAALQRHSQPQEQGVTTYRQVMSIVLGHEGAWFNFNYSQAAKRSLVKLAGKDFANMYALMSCLLLCGLGLGTVVRTLPTAGGGRPNWFFCKRAVVASMEWALAGLGARPAAVEEDFDEAWFSFGRGSRAVLCLKLVLELVLISEEEAAEEGHPAAEERLAEPSFGA</sequence>
<dbReference type="Proteomes" id="UP001642484">
    <property type="component" value="Unassembled WGS sequence"/>
</dbReference>
<evidence type="ECO:0000313" key="1">
    <source>
        <dbReference type="EMBL" id="CAK9057246.1"/>
    </source>
</evidence>
<proteinExistence type="predicted"/>
<organism evidence="1 2">
    <name type="scientific">Durusdinium trenchii</name>
    <dbReference type="NCBI Taxonomy" id="1381693"/>
    <lineage>
        <taxon>Eukaryota</taxon>
        <taxon>Sar</taxon>
        <taxon>Alveolata</taxon>
        <taxon>Dinophyceae</taxon>
        <taxon>Suessiales</taxon>
        <taxon>Symbiodiniaceae</taxon>
        <taxon>Durusdinium</taxon>
    </lineage>
</organism>
<name>A0ABP0N0X4_9DINO</name>
<comment type="caution">
    <text evidence="1">The sequence shown here is derived from an EMBL/GenBank/DDBJ whole genome shotgun (WGS) entry which is preliminary data.</text>
</comment>